<evidence type="ECO:0000256" key="2">
    <source>
        <dbReference type="SAM" id="SignalP"/>
    </source>
</evidence>
<proteinExistence type="predicted"/>
<feature type="signal peptide" evidence="2">
    <location>
        <begin position="1"/>
        <end position="16"/>
    </location>
</feature>
<evidence type="ECO:0000256" key="1">
    <source>
        <dbReference type="SAM" id="MobiDB-lite"/>
    </source>
</evidence>
<gene>
    <name evidence="3" type="ORF">V7S43_007900</name>
</gene>
<keyword evidence="4" id="KW-1185">Reference proteome</keyword>
<comment type="caution">
    <text evidence="3">The sequence shown here is derived from an EMBL/GenBank/DDBJ whole genome shotgun (WGS) entry which is preliminary data.</text>
</comment>
<accession>A0ABD3FJM7</accession>
<feature type="compositionally biased region" description="Polar residues" evidence="1">
    <location>
        <begin position="143"/>
        <end position="152"/>
    </location>
</feature>
<reference evidence="3 4" key="1">
    <citation type="submission" date="2024-09" db="EMBL/GenBank/DDBJ databases">
        <title>Genome sequencing and assembly of Phytophthora oleae, isolate VK10A, causative agent of rot of olive drupes.</title>
        <authorList>
            <person name="Conti Taguali S."/>
            <person name="Riolo M."/>
            <person name="La Spada F."/>
            <person name="Cacciola S.O."/>
            <person name="Dionisio G."/>
        </authorList>
    </citation>
    <scope>NUCLEOTIDE SEQUENCE [LARGE SCALE GENOMIC DNA]</scope>
    <source>
        <strain evidence="3 4">VK10A</strain>
    </source>
</reference>
<evidence type="ECO:0008006" key="5">
    <source>
        <dbReference type="Google" id="ProtNLM"/>
    </source>
</evidence>
<feature type="chain" id="PRO_5044889208" description="Pectate lyase" evidence="2">
    <location>
        <begin position="17"/>
        <end position="152"/>
    </location>
</feature>
<dbReference type="Proteomes" id="UP001632037">
    <property type="component" value="Unassembled WGS sequence"/>
</dbReference>
<name>A0ABD3FJM7_9STRA</name>
<evidence type="ECO:0000313" key="3">
    <source>
        <dbReference type="EMBL" id="KAL3666953.1"/>
    </source>
</evidence>
<sequence length="152" mass="16930">MATPALSIPYLRLVLAEGTVMTYTNPKPWTCLQIRTCSYWHRTASIYWKNLATKHYGIFYESNRCSTDKDYYFVSDIANPAGGNYTFKTKQVFGSMAVSVYKTEASFTFVDNCPSDNENTVLNESSVYLTSGSGRGSTEDGGLSSNWNDSLA</sequence>
<dbReference type="AlphaFoldDB" id="A0ABD3FJM7"/>
<protein>
    <recommendedName>
        <fullName evidence="5">Pectate lyase</fullName>
    </recommendedName>
</protein>
<keyword evidence="2" id="KW-0732">Signal</keyword>
<dbReference type="EMBL" id="JBIMZQ010000015">
    <property type="protein sequence ID" value="KAL3666953.1"/>
    <property type="molecule type" value="Genomic_DNA"/>
</dbReference>
<feature type="region of interest" description="Disordered" evidence="1">
    <location>
        <begin position="131"/>
        <end position="152"/>
    </location>
</feature>
<evidence type="ECO:0000313" key="4">
    <source>
        <dbReference type="Proteomes" id="UP001632037"/>
    </source>
</evidence>
<organism evidence="3 4">
    <name type="scientific">Phytophthora oleae</name>
    <dbReference type="NCBI Taxonomy" id="2107226"/>
    <lineage>
        <taxon>Eukaryota</taxon>
        <taxon>Sar</taxon>
        <taxon>Stramenopiles</taxon>
        <taxon>Oomycota</taxon>
        <taxon>Peronosporomycetes</taxon>
        <taxon>Peronosporales</taxon>
        <taxon>Peronosporaceae</taxon>
        <taxon>Phytophthora</taxon>
    </lineage>
</organism>